<evidence type="ECO:0000256" key="7">
    <source>
        <dbReference type="PROSITE-ProRule" id="PRU00042"/>
    </source>
</evidence>
<dbReference type="PROSITE" id="PS50157">
    <property type="entry name" value="ZINC_FINGER_C2H2_2"/>
    <property type="match status" value="2"/>
</dbReference>
<sequence>MAGLLPQCAWLDQMSAQPAGQEQDFRLLFEDVQSRPDKQDGPLVDKPTNFTRDRVWELWKGFTRLSKRNSSLVWEQFLMGSDAGLHAIKVFLQSYVRNAVQMRIVLDEREFAKVRTVTNASAVVAIWRSLVAAADYHVMEPKRRGQPKKARMWRLLWLHNIEGRLEGPAFKVVLWIYEELALEENLLLDSPYQKIAATPSAVETFLRNLWVLAAYIRCNPLTRLLVDVVVLLSALGGFRPKSLRTMTFSQFQLAFITLPDGRTRLACEVRVKRIKVKRRQRCNRKISPWIVFTVLANPNPLFDLPDRIAALGIKMNAFSAGFTSPEDLYTWPLREKARYVPLKWKESMLDKCIIDISDVSLYNVWNRTCVVSGARDPPRFYCLRVGAGGRTIGALGEVLHCYIFSNSIDVFKQSYQASLSANLMELLTEEARQDQPFLAAPADFFFTGDEDAPIDLTADELSQFELRNDITTFRSEINENTGRARALPRDRCKNRIRKLTELKLNVKRAQFFDQIDDHMARGSPTGSIRSKAREERTTLSLTTSGAAISQFLLGPSSGNRHAQADDMPADWAGNKRWMELLGNLRVPQSRVPSPAPRAGHEFQCLLCDKQLTTRTSLSRHVEMHAGELLRPHKCRACAACGKDIEVAAGSVAWSIHCATFHGSKCTPKPADAIPCFCGSSISHAVFANHMNSKHAKLSGQVSCKECESHLPSMDVDEWLEHLQAHQLAGCRSFQRCPLCKRVCQDVHRHLTRTHKKEFEKPFSCPDCGREVVGLDAYEAHVLESHTKEGASLPVSYPSAVSDDEYHEYGLSNNDMVVDTASDDTGLDNIETSELMDKILDRVHSLGWSDGESLGWMRELRTRIMQTGSHLAAPPPRRTVPLTTSRVKRRAEEILSLEKLKRSKLLHSDVDKTVIEDGGMASGDDGDDGSDWDKDDDSSCSSDAWDDEEGTLAPVFEGLIESARKRAT</sequence>
<dbReference type="PANTHER" id="PTHR24406">
    <property type="entry name" value="TRANSCRIPTIONAL REPRESSOR CTCFL-RELATED"/>
    <property type="match status" value="1"/>
</dbReference>
<evidence type="ECO:0000256" key="5">
    <source>
        <dbReference type="ARBA" id="ARBA00022833"/>
    </source>
</evidence>
<comment type="caution">
    <text evidence="10">The sequence shown here is derived from an EMBL/GenBank/DDBJ whole genome shotgun (WGS) entry which is preliminary data.</text>
</comment>
<dbReference type="Proteomes" id="UP001175000">
    <property type="component" value="Unassembled WGS sequence"/>
</dbReference>
<reference evidence="10" key="1">
    <citation type="submission" date="2023-06" db="EMBL/GenBank/DDBJ databases">
        <title>Genome-scale phylogeny and comparative genomics of the fungal order Sordariales.</title>
        <authorList>
            <consortium name="Lawrence Berkeley National Laboratory"/>
            <person name="Hensen N."/>
            <person name="Bonometti L."/>
            <person name="Westerberg I."/>
            <person name="Brannstrom I.O."/>
            <person name="Guillou S."/>
            <person name="Cros-Aarteil S."/>
            <person name="Calhoun S."/>
            <person name="Haridas S."/>
            <person name="Kuo A."/>
            <person name="Mondo S."/>
            <person name="Pangilinan J."/>
            <person name="Riley R."/>
            <person name="Labutti K."/>
            <person name="Andreopoulos B."/>
            <person name="Lipzen A."/>
            <person name="Chen C."/>
            <person name="Yanf M."/>
            <person name="Daum C."/>
            <person name="Ng V."/>
            <person name="Clum A."/>
            <person name="Steindorff A."/>
            <person name="Ohm R."/>
            <person name="Martin F."/>
            <person name="Silar P."/>
            <person name="Natvig D."/>
            <person name="Lalanne C."/>
            <person name="Gautier V."/>
            <person name="Ament-Velasquez S.L."/>
            <person name="Kruys A."/>
            <person name="Hutchinson M.I."/>
            <person name="Powell A.J."/>
            <person name="Barry K."/>
            <person name="Miller A.N."/>
            <person name="Grigoriev I.V."/>
            <person name="Debuchy R."/>
            <person name="Gladieux P."/>
            <person name="Thoren M.H."/>
            <person name="Johannesson H."/>
        </authorList>
    </citation>
    <scope>NUCLEOTIDE SEQUENCE</scope>
    <source>
        <strain evidence="10">CBS 606.72</strain>
    </source>
</reference>
<evidence type="ECO:0000256" key="2">
    <source>
        <dbReference type="ARBA" id="ARBA00022723"/>
    </source>
</evidence>
<dbReference type="GO" id="GO:0005634">
    <property type="term" value="C:nucleus"/>
    <property type="evidence" value="ECO:0007669"/>
    <property type="project" value="UniProtKB-SubCell"/>
</dbReference>
<accession>A0AA40C753</accession>
<feature type="compositionally biased region" description="Acidic residues" evidence="8">
    <location>
        <begin position="923"/>
        <end position="949"/>
    </location>
</feature>
<keyword evidence="11" id="KW-1185">Reference proteome</keyword>
<dbReference type="Pfam" id="PF11917">
    <property type="entry name" value="DUF3435"/>
    <property type="match status" value="1"/>
</dbReference>
<dbReference type="InterPro" id="IPR036236">
    <property type="entry name" value="Znf_C2H2_sf"/>
</dbReference>
<keyword evidence="4 7" id="KW-0863">Zinc-finger</keyword>
<proteinExistence type="predicted"/>
<organism evidence="10 11">
    <name type="scientific">Immersiella caudata</name>
    <dbReference type="NCBI Taxonomy" id="314043"/>
    <lineage>
        <taxon>Eukaryota</taxon>
        <taxon>Fungi</taxon>
        <taxon>Dikarya</taxon>
        <taxon>Ascomycota</taxon>
        <taxon>Pezizomycotina</taxon>
        <taxon>Sordariomycetes</taxon>
        <taxon>Sordariomycetidae</taxon>
        <taxon>Sordariales</taxon>
        <taxon>Lasiosphaeriaceae</taxon>
        <taxon>Immersiella</taxon>
    </lineage>
</organism>
<evidence type="ECO:0000256" key="4">
    <source>
        <dbReference type="ARBA" id="ARBA00022771"/>
    </source>
</evidence>
<evidence type="ECO:0000313" key="10">
    <source>
        <dbReference type="EMBL" id="KAK0627109.1"/>
    </source>
</evidence>
<dbReference type="AlphaFoldDB" id="A0AA40C753"/>
<dbReference type="GO" id="GO:0008270">
    <property type="term" value="F:zinc ion binding"/>
    <property type="evidence" value="ECO:0007669"/>
    <property type="project" value="UniProtKB-KW"/>
</dbReference>
<evidence type="ECO:0000259" key="9">
    <source>
        <dbReference type="PROSITE" id="PS50157"/>
    </source>
</evidence>
<gene>
    <name evidence="10" type="ORF">B0T14DRAFT_127641</name>
</gene>
<keyword evidence="5" id="KW-0862">Zinc</keyword>
<dbReference type="InterPro" id="IPR013087">
    <property type="entry name" value="Znf_C2H2_type"/>
</dbReference>
<evidence type="ECO:0000256" key="6">
    <source>
        <dbReference type="ARBA" id="ARBA00023242"/>
    </source>
</evidence>
<feature type="region of interest" description="Disordered" evidence="8">
    <location>
        <begin position="914"/>
        <end position="967"/>
    </location>
</feature>
<name>A0AA40C753_9PEZI</name>
<keyword evidence="3" id="KW-0677">Repeat</keyword>
<feature type="region of interest" description="Disordered" evidence="8">
    <location>
        <begin position="866"/>
        <end position="885"/>
    </location>
</feature>
<feature type="domain" description="C2H2-type" evidence="9">
    <location>
        <begin position="762"/>
        <end position="790"/>
    </location>
</feature>
<dbReference type="PROSITE" id="PS00028">
    <property type="entry name" value="ZINC_FINGER_C2H2_1"/>
    <property type="match status" value="2"/>
</dbReference>
<feature type="domain" description="C2H2-type" evidence="9">
    <location>
        <begin position="602"/>
        <end position="629"/>
    </location>
</feature>
<dbReference type="Gene3D" id="3.30.160.60">
    <property type="entry name" value="Classic Zinc Finger"/>
    <property type="match status" value="2"/>
</dbReference>
<evidence type="ECO:0000313" key="11">
    <source>
        <dbReference type="Proteomes" id="UP001175000"/>
    </source>
</evidence>
<keyword evidence="6" id="KW-0539">Nucleus</keyword>
<keyword evidence="2" id="KW-0479">Metal-binding</keyword>
<dbReference type="InterPro" id="IPR021842">
    <property type="entry name" value="DUF3435"/>
</dbReference>
<evidence type="ECO:0000256" key="3">
    <source>
        <dbReference type="ARBA" id="ARBA00022737"/>
    </source>
</evidence>
<evidence type="ECO:0000256" key="1">
    <source>
        <dbReference type="ARBA" id="ARBA00004123"/>
    </source>
</evidence>
<comment type="subcellular location">
    <subcellularLocation>
        <location evidence="1">Nucleus</location>
    </subcellularLocation>
</comment>
<dbReference type="EMBL" id="JAULSU010000002">
    <property type="protein sequence ID" value="KAK0627109.1"/>
    <property type="molecule type" value="Genomic_DNA"/>
</dbReference>
<dbReference type="SMART" id="SM00355">
    <property type="entry name" value="ZnF_C2H2"/>
    <property type="match status" value="4"/>
</dbReference>
<evidence type="ECO:0000256" key="8">
    <source>
        <dbReference type="SAM" id="MobiDB-lite"/>
    </source>
</evidence>
<protein>
    <recommendedName>
        <fullName evidence="9">C2H2-type domain-containing protein</fullName>
    </recommendedName>
</protein>
<dbReference type="SUPFAM" id="SSF57667">
    <property type="entry name" value="beta-beta-alpha zinc fingers"/>
    <property type="match status" value="1"/>
</dbReference>
<dbReference type="InterPro" id="IPR050888">
    <property type="entry name" value="ZnF_C2H2-type_TF"/>
</dbReference>